<keyword evidence="4" id="KW-1185">Reference proteome</keyword>
<name>A0AAP0RPW0_LIQFO</name>
<accession>A0AAP0RPW0</accession>
<comment type="caution">
    <text evidence="3">The sequence shown here is derived from an EMBL/GenBank/DDBJ whole genome shotgun (WGS) entry which is preliminary data.</text>
</comment>
<protein>
    <recommendedName>
        <fullName evidence="2">KIB1-4 beta-propeller domain-containing protein</fullName>
    </recommendedName>
</protein>
<evidence type="ECO:0000313" key="3">
    <source>
        <dbReference type="EMBL" id="KAK9281910.1"/>
    </source>
</evidence>
<dbReference type="AlphaFoldDB" id="A0AAP0RPW0"/>
<evidence type="ECO:0000313" key="4">
    <source>
        <dbReference type="Proteomes" id="UP001415857"/>
    </source>
</evidence>
<dbReference type="PANTHER" id="PTHR44259:SF15">
    <property type="entry name" value="F-BOX PROTEIN KIB2-RELATED"/>
    <property type="match status" value="1"/>
</dbReference>
<evidence type="ECO:0000256" key="1">
    <source>
        <dbReference type="SAM" id="MobiDB-lite"/>
    </source>
</evidence>
<feature type="domain" description="KIB1-4 beta-propeller" evidence="2">
    <location>
        <begin position="83"/>
        <end position="174"/>
    </location>
</feature>
<dbReference type="EMBL" id="JBBPBK010000007">
    <property type="protein sequence ID" value="KAK9281910.1"/>
    <property type="molecule type" value="Genomic_DNA"/>
</dbReference>
<dbReference type="Proteomes" id="UP001415857">
    <property type="component" value="Unassembled WGS sequence"/>
</dbReference>
<gene>
    <name evidence="3" type="ORF">L1049_004818</name>
</gene>
<dbReference type="InterPro" id="IPR005174">
    <property type="entry name" value="KIB1-4_b-propeller"/>
</dbReference>
<dbReference type="PANTHER" id="PTHR44259">
    <property type="entry name" value="OS07G0183000 PROTEIN-RELATED"/>
    <property type="match status" value="1"/>
</dbReference>
<sequence length="210" mass="23329">MNFSKAILSSEPSMANIAAGRCVVAEICGDGNHIAEKKPSLRYKKSSWPEDGVGGSDNKEDDDEEEEEEEDDEVVGGGLKGVICLTDIIFHKGKLYAIHQDAKILVCEISAASICWKILETQPLELKGNERRSWDFKYLAESCGELLLVSRVRHEFWTKKFLVFKLVHESGTWGCSAQIGVEKSGSFQEIMNHPCPVIPILLGIHPFGLH</sequence>
<feature type="compositionally biased region" description="Acidic residues" evidence="1">
    <location>
        <begin position="59"/>
        <end position="74"/>
    </location>
</feature>
<dbReference type="Pfam" id="PF03478">
    <property type="entry name" value="Beta-prop_KIB1-4"/>
    <property type="match status" value="1"/>
</dbReference>
<dbReference type="InterPro" id="IPR050942">
    <property type="entry name" value="F-box_BR-signaling"/>
</dbReference>
<evidence type="ECO:0000259" key="2">
    <source>
        <dbReference type="Pfam" id="PF03478"/>
    </source>
</evidence>
<organism evidence="3 4">
    <name type="scientific">Liquidambar formosana</name>
    <name type="common">Formosan gum</name>
    <dbReference type="NCBI Taxonomy" id="63359"/>
    <lineage>
        <taxon>Eukaryota</taxon>
        <taxon>Viridiplantae</taxon>
        <taxon>Streptophyta</taxon>
        <taxon>Embryophyta</taxon>
        <taxon>Tracheophyta</taxon>
        <taxon>Spermatophyta</taxon>
        <taxon>Magnoliopsida</taxon>
        <taxon>eudicotyledons</taxon>
        <taxon>Gunneridae</taxon>
        <taxon>Pentapetalae</taxon>
        <taxon>Saxifragales</taxon>
        <taxon>Altingiaceae</taxon>
        <taxon>Liquidambar</taxon>
    </lineage>
</organism>
<reference evidence="3 4" key="1">
    <citation type="journal article" date="2024" name="Plant J.">
        <title>Genome sequences and population genomics reveal climatic adaptation and genomic divergence between two closely related sweetgum species.</title>
        <authorList>
            <person name="Xu W.Q."/>
            <person name="Ren C.Q."/>
            <person name="Zhang X.Y."/>
            <person name="Comes H.P."/>
            <person name="Liu X.H."/>
            <person name="Li Y.G."/>
            <person name="Kettle C.J."/>
            <person name="Jalonen R."/>
            <person name="Gaisberger H."/>
            <person name="Ma Y.Z."/>
            <person name="Qiu Y.X."/>
        </authorList>
    </citation>
    <scope>NUCLEOTIDE SEQUENCE [LARGE SCALE GENOMIC DNA]</scope>
    <source>
        <strain evidence="3">Hangzhou</strain>
    </source>
</reference>
<proteinExistence type="predicted"/>
<feature type="region of interest" description="Disordered" evidence="1">
    <location>
        <begin position="42"/>
        <end position="74"/>
    </location>
</feature>